<evidence type="ECO:0000313" key="8">
    <source>
        <dbReference type="EMBL" id="TNX92528.1"/>
    </source>
</evidence>
<evidence type="ECO:0000256" key="4">
    <source>
        <dbReference type="HAMAP-Rule" id="MF_00710"/>
    </source>
</evidence>
<sequence>MEILNFEFNAGKVPQKSIVVGCVGSGDLEILVEPGSERKLKVRVTTSVDGSSQRWNNLFERVFTSQLPPAVNIDIHDFGATPGVVRLRLEQAFEEIENAG</sequence>
<dbReference type="InterPro" id="IPR023439">
    <property type="entry name" value="Mal_deCO2ase/Cit_lyase_ACP"/>
</dbReference>
<dbReference type="GO" id="GO:0005737">
    <property type="term" value="C:cytoplasm"/>
    <property type="evidence" value="ECO:0007669"/>
    <property type="project" value="UniProtKB-SubCell"/>
</dbReference>
<dbReference type="STRING" id="40216.GCA_001917365_02170"/>
<accession>A0A2T1J2C3</accession>
<evidence type="ECO:0000256" key="6">
    <source>
        <dbReference type="PIRSR" id="PIRSR609662-50"/>
    </source>
</evidence>
<evidence type="ECO:0000313" key="9">
    <source>
        <dbReference type="Proteomes" id="UP000262257"/>
    </source>
</evidence>
<evidence type="ECO:0000256" key="1">
    <source>
        <dbReference type="ARBA" id="ARBA00004496"/>
    </source>
</evidence>
<dbReference type="RefSeq" id="WP_005026475.1">
    <property type="nucleotide sequence ID" value="NZ_CP027365.1"/>
</dbReference>
<dbReference type="Proteomes" id="UP000314285">
    <property type="component" value="Unassembled WGS sequence"/>
</dbReference>
<dbReference type="NCBIfam" id="NF002293">
    <property type="entry name" value="PRK01220.1"/>
    <property type="match status" value="1"/>
</dbReference>
<comment type="function">
    <text evidence="4">Subunit of malonate decarboxylase, it is an acyl carrier protein to which acetyl and malonyl thioester residues are bound via a 2'-(5''-phosphoribosyl)-3'-dephospho-CoA prosthetic group and turn over during the catalytic mechanism.</text>
</comment>
<comment type="similarity">
    <text evidence="4">Belongs to the MdcC family.</text>
</comment>
<reference evidence="8 10" key="2">
    <citation type="submission" date="2019-06" db="EMBL/GenBank/DDBJ databases">
        <title>Genome of Acinetobacter radioresistens APH1, a phenol degrading strain.</title>
        <authorList>
            <person name="Liu Y."/>
        </authorList>
    </citation>
    <scope>NUCLEOTIDE SEQUENCE [LARGE SCALE GENOMIC DNA]</scope>
    <source>
        <strain evidence="8 10">APH1</strain>
    </source>
</reference>
<dbReference type="GO" id="GO:0000036">
    <property type="term" value="F:acyl carrier activity"/>
    <property type="evidence" value="ECO:0007669"/>
    <property type="project" value="UniProtKB-UniRule"/>
</dbReference>
<organism evidence="8 10">
    <name type="scientific">Acinetobacter radioresistens</name>
    <dbReference type="NCBI Taxonomy" id="40216"/>
    <lineage>
        <taxon>Bacteria</taxon>
        <taxon>Pseudomonadati</taxon>
        <taxon>Pseudomonadota</taxon>
        <taxon>Gammaproteobacteria</taxon>
        <taxon>Moraxellales</taxon>
        <taxon>Moraxellaceae</taxon>
        <taxon>Acinetobacter</taxon>
    </lineage>
</organism>
<gene>
    <name evidence="4" type="primary">mdcC</name>
    <name evidence="7" type="ORF">DIC32_05525</name>
    <name evidence="8" type="ORF">FHY67_07155</name>
</gene>
<dbReference type="InterPro" id="IPR009662">
    <property type="entry name" value="Malonate_deCO2ase_dsu"/>
</dbReference>
<keyword evidence="3 4" id="KW-0597">Phosphoprotein</keyword>
<evidence type="ECO:0000313" key="10">
    <source>
        <dbReference type="Proteomes" id="UP000314285"/>
    </source>
</evidence>
<evidence type="ECO:0000256" key="3">
    <source>
        <dbReference type="ARBA" id="ARBA00022553"/>
    </source>
</evidence>
<comment type="subcellular location">
    <subcellularLocation>
        <location evidence="1 4">Cytoplasm</location>
    </subcellularLocation>
</comment>
<comment type="PTM">
    <text evidence="4 6">Covalently binds the prosthetic group of malonate decarboxylase.</text>
</comment>
<comment type="caution">
    <text evidence="8">The sequence shown here is derived from an EMBL/GenBank/DDBJ whole genome shotgun (WGS) entry which is preliminary data.</text>
</comment>
<dbReference type="Proteomes" id="UP000262257">
    <property type="component" value="Unassembled WGS sequence"/>
</dbReference>
<evidence type="ECO:0000256" key="2">
    <source>
        <dbReference type="ARBA" id="ARBA00022490"/>
    </source>
</evidence>
<reference evidence="7 9" key="1">
    <citation type="journal article" date="2018" name="Nat. Biotechnol.">
        <title>A standardized bacterial taxonomy based on genome phylogeny substantially revises the tree of life.</title>
        <authorList>
            <person name="Parks D.H."/>
            <person name="Chuvochina M."/>
            <person name="Waite D.W."/>
            <person name="Rinke C."/>
            <person name="Skarshewski A."/>
            <person name="Chaumeil P.A."/>
            <person name="Hugenholtz P."/>
        </authorList>
    </citation>
    <scope>NUCLEOTIDE SEQUENCE [LARGE SCALE GENOMIC DNA]</scope>
    <source>
        <strain evidence="7">UBA10045</strain>
    </source>
</reference>
<dbReference type="AlphaFoldDB" id="A0A2T1J2C3"/>
<dbReference type="NCBIfam" id="TIGR03130">
    <property type="entry name" value="malonate_delta"/>
    <property type="match status" value="1"/>
</dbReference>
<keyword evidence="2 4" id="KW-0963">Cytoplasm</keyword>
<dbReference type="Pfam" id="PF06857">
    <property type="entry name" value="ACP"/>
    <property type="match status" value="1"/>
</dbReference>
<dbReference type="EMBL" id="VFBM01000004">
    <property type="protein sequence ID" value="TNX92528.1"/>
    <property type="molecule type" value="Genomic_DNA"/>
</dbReference>
<name>A0A2T1J2C3_ACIRA</name>
<proteinExistence type="inferred from homology"/>
<dbReference type="HAMAP" id="MF_00710">
    <property type="entry name" value="Malonate_deCO2ase_dsu"/>
    <property type="match status" value="1"/>
</dbReference>
<dbReference type="EMBL" id="DPXL01000072">
    <property type="protein sequence ID" value="HCM31113.1"/>
    <property type="molecule type" value="Genomic_DNA"/>
</dbReference>
<protein>
    <recommendedName>
        <fullName evidence="4 5">Malonate decarboxylase acyl carrier protein</fullName>
    </recommendedName>
    <alternativeName>
        <fullName evidence="4">Malonate decarboxylase subunit delta</fullName>
    </alternativeName>
</protein>
<feature type="modified residue" description="O-(phosphoribosyl dephospho-coenzyme A)serine" evidence="4 6">
    <location>
        <position position="25"/>
    </location>
</feature>
<evidence type="ECO:0000256" key="5">
    <source>
        <dbReference type="NCBIfam" id="TIGR03130"/>
    </source>
</evidence>
<evidence type="ECO:0000313" key="7">
    <source>
        <dbReference type="EMBL" id="HCM31113.1"/>
    </source>
</evidence>